<evidence type="ECO:0000313" key="14">
    <source>
        <dbReference type="EMBL" id="ODR60341.1"/>
    </source>
</evidence>
<dbReference type="Proteomes" id="UP000094271">
    <property type="component" value="Unassembled WGS sequence"/>
</dbReference>
<keyword evidence="17" id="KW-1185">Reference proteome</keyword>
<dbReference type="OrthoDB" id="9782387at2"/>
<evidence type="ECO:0000313" key="12">
    <source>
        <dbReference type="EMBL" id="ODM08428.1"/>
    </source>
</evidence>
<dbReference type="AlphaFoldDB" id="A0A1E3AI60"/>
<evidence type="ECO:0000256" key="1">
    <source>
        <dbReference type="ARBA" id="ARBA00003141"/>
    </source>
</evidence>
<evidence type="ECO:0000256" key="2">
    <source>
        <dbReference type="ARBA" id="ARBA00009777"/>
    </source>
</evidence>
<organism evidence="12 15">
    <name type="scientific">Eisenbergiella tayi</name>
    <dbReference type="NCBI Taxonomy" id="1432052"/>
    <lineage>
        <taxon>Bacteria</taxon>
        <taxon>Bacillati</taxon>
        <taxon>Bacillota</taxon>
        <taxon>Clostridia</taxon>
        <taxon>Lachnospirales</taxon>
        <taxon>Lachnospiraceae</taxon>
        <taxon>Eisenbergiella</taxon>
    </lineage>
</organism>
<dbReference type="InterPro" id="IPR058240">
    <property type="entry name" value="rSAM_sf"/>
</dbReference>
<dbReference type="InterPro" id="IPR034457">
    <property type="entry name" value="Organic_radical-activating"/>
</dbReference>
<keyword evidence="8 10" id="KW-0408">Iron</keyword>
<dbReference type="SUPFAM" id="SSF102114">
    <property type="entry name" value="Radical SAM enzymes"/>
    <property type="match status" value="1"/>
</dbReference>
<dbReference type="InterPro" id="IPR012838">
    <property type="entry name" value="PFL1_activating"/>
</dbReference>
<protein>
    <recommendedName>
        <fullName evidence="3 10">Pyruvate formate-lyase-activating enzyme</fullName>
        <ecNumber evidence="10">1.97.1.4</ecNumber>
    </recommendedName>
</protein>
<dbReference type="EMBL" id="MCGH01000001">
    <property type="protein sequence ID" value="ODM08428.1"/>
    <property type="molecule type" value="Genomic_DNA"/>
</dbReference>
<evidence type="ECO:0000313" key="17">
    <source>
        <dbReference type="Proteomes" id="UP000094869"/>
    </source>
</evidence>
<reference evidence="12 15" key="1">
    <citation type="submission" date="2016-07" db="EMBL/GenBank/DDBJ databases">
        <title>Characterization of isolates of Eisenbergiella tayi derived from blood cultures, using whole genome sequencing.</title>
        <authorList>
            <person name="Burdz T."/>
            <person name="Wiebe D."/>
            <person name="Huynh C."/>
            <person name="Bernard K."/>
        </authorList>
    </citation>
    <scope>NUCLEOTIDE SEQUENCE [LARGE SCALE GENOMIC DNA]</scope>
    <source>
        <strain evidence="12 15">NML 110608</strain>
    </source>
</reference>
<dbReference type="SFLD" id="SFLDG01066">
    <property type="entry name" value="organic_radical-activating_enz"/>
    <property type="match status" value="1"/>
</dbReference>
<dbReference type="PIRSF" id="PIRSF000371">
    <property type="entry name" value="PFL_act_enz"/>
    <property type="match status" value="1"/>
</dbReference>
<evidence type="ECO:0000256" key="3">
    <source>
        <dbReference type="ARBA" id="ARBA00021356"/>
    </source>
</evidence>
<comment type="cofactor">
    <cofactor evidence="10">
        <name>[4Fe-4S] cluster</name>
        <dbReference type="ChEBI" id="CHEBI:49883"/>
    </cofactor>
    <text evidence="10">Binds 1 [4Fe-4S] cluster. The cluster is coordinated with 3 cysteines and an exchangeable S-adenosyl-L-methionine.</text>
</comment>
<reference evidence="14 17" key="2">
    <citation type="submission" date="2016-08" db="EMBL/GenBank/DDBJ databases">
        <title>Characterization of Isolates of Eisenbergiella tayi Derived from Blood Cultures, Using Whole Genome Sequencing.</title>
        <authorList>
            <person name="Bernier A.-M."/>
            <person name="Burdz T."/>
            <person name="Wiebe D."/>
            <person name="Bernard K."/>
        </authorList>
    </citation>
    <scope>NUCLEOTIDE SEQUENCE [LARGE SCALE GENOMIC DNA]</scope>
    <source>
        <strain evidence="14 17">NML120146</strain>
    </source>
</reference>
<evidence type="ECO:0000256" key="6">
    <source>
        <dbReference type="ARBA" id="ARBA00022723"/>
    </source>
</evidence>
<comment type="subcellular location">
    <subcellularLocation>
        <location evidence="10">Cytoplasm</location>
    </subcellularLocation>
</comment>
<dbReference type="GO" id="GO:0005737">
    <property type="term" value="C:cytoplasm"/>
    <property type="evidence" value="ECO:0007669"/>
    <property type="project" value="UniProtKB-SubCell"/>
</dbReference>
<dbReference type="InterPro" id="IPR013785">
    <property type="entry name" value="Aldolase_TIM"/>
</dbReference>
<dbReference type="Proteomes" id="UP000094067">
    <property type="component" value="Unassembled WGS sequence"/>
</dbReference>
<keyword evidence="6 10" id="KW-0479">Metal-binding</keyword>
<evidence type="ECO:0000313" key="16">
    <source>
        <dbReference type="Proteomes" id="UP000094271"/>
    </source>
</evidence>
<dbReference type="PATRIC" id="fig|1432052.4.peg.59"/>
<keyword evidence="5 10" id="KW-0949">S-adenosyl-L-methionine</keyword>
<name>A0A1E3AI60_9FIRM</name>
<evidence type="ECO:0000256" key="9">
    <source>
        <dbReference type="ARBA" id="ARBA00023014"/>
    </source>
</evidence>
<dbReference type="PANTHER" id="PTHR30352:SF5">
    <property type="entry name" value="PYRUVATE FORMATE-LYASE 1-ACTIVATING ENZYME"/>
    <property type="match status" value="1"/>
</dbReference>
<sequence length="261" mass="29636">MQTNIPTNTQGRIHSIESFGTVDGPGVRFVIFLQGCPMRCAYCHNPDTWELNAGTPASPAKIMERYERNKSFYKDGGITVTGGEPLLQLDFLIELFTLAKKEKIHTCIDTSGIPFAPSNKEWMEKLKTLMSMTDLVMLDIKHIDPKAHKNLTGCSNDNILRFARYLDREKIPVWIRHVVVPTVTDDEASLYRLGWFIGGLGNLKALDVLPYHTMGKVKYEKLGIPYRLEGIPPMDRPTLLLKKQAILKGIRDRRNQRQPAL</sequence>
<dbReference type="RefSeq" id="WP_069150852.1">
    <property type="nucleotide sequence ID" value="NZ_JAQCZP010000011.1"/>
</dbReference>
<dbReference type="Gene3D" id="3.20.20.70">
    <property type="entry name" value="Aldolase class I"/>
    <property type="match status" value="1"/>
</dbReference>
<comment type="caution">
    <text evidence="12">The sequence shown here is derived from an EMBL/GenBank/DDBJ whole genome shotgun (WGS) entry which is preliminary data.</text>
</comment>
<evidence type="ECO:0000256" key="5">
    <source>
        <dbReference type="ARBA" id="ARBA00022691"/>
    </source>
</evidence>
<keyword evidence="12" id="KW-0670">Pyruvate</keyword>
<keyword evidence="10" id="KW-0963">Cytoplasm</keyword>
<feature type="domain" description="Radical SAM core" evidence="11">
    <location>
        <begin position="22"/>
        <end position="251"/>
    </location>
</feature>
<evidence type="ECO:0000256" key="4">
    <source>
        <dbReference type="ARBA" id="ARBA00022485"/>
    </source>
</evidence>
<keyword evidence="4 10" id="KW-0004">4Fe-4S</keyword>
<comment type="function">
    <text evidence="1 10">Activation of pyruvate formate-lyase under anaerobic conditions by generation of an organic free radical, using S-adenosylmethionine and reduced flavodoxin as cosubstrates to produce 5'-deoxy-adenosine.</text>
</comment>
<keyword evidence="7 10" id="KW-0560">Oxidoreductase</keyword>
<dbReference type="EMBL" id="MEHD01000011">
    <property type="protein sequence ID" value="ODR60341.1"/>
    <property type="molecule type" value="Genomic_DNA"/>
</dbReference>
<dbReference type="GO" id="GO:0046872">
    <property type="term" value="F:metal ion binding"/>
    <property type="evidence" value="ECO:0007669"/>
    <property type="project" value="UniProtKB-UniRule"/>
</dbReference>
<dbReference type="PANTHER" id="PTHR30352">
    <property type="entry name" value="PYRUVATE FORMATE-LYASE-ACTIVATING ENZYME"/>
    <property type="match status" value="1"/>
</dbReference>
<reference evidence="13 16" key="3">
    <citation type="submission" date="2016-08" db="EMBL/GenBank/DDBJ databases">
        <authorList>
            <person name="Seilhamer J.J."/>
        </authorList>
    </citation>
    <scope>NUCLEOTIDE SEQUENCE [LARGE SCALE GENOMIC DNA]</scope>
    <source>
        <strain evidence="13 16">NML150140-1</strain>
    </source>
</reference>
<evidence type="ECO:0000313" key="13">
    <source>
        <dbReference type="EMBL" id="ODR48928.1"/>
    </source>
</evidence>
<dbReference type="PROSITE" id="PS51918">
    <property type="entry name" value="RADICAL_SAM"/>
    <property type="match status" value="1"/>
</dbReference>
<evidence type="ECO:0000256" key="8">
    <source>
        <dbReference type="ARBA" id="ARBA00023004"/>
    </source>
</evidence>
<dbReference type="InterPro" id="IPR012839">
    <property type="entry name" value="Organic_radical_activase"/>
</dbReference>
<dbReference type="GO" id="GO:0016829">
    <property type="term" value="F:lyase activity"/>
    <property type="evidence" value="ECO:0007669"/>
    <property type="project" value="UniProtKB-KW"/>
</dbReference>
<comment type="catalytic activity">
    <reaction evidence="10">
        <text>glycyl-[formate C-acetyltransferase] + reduced [flavodoxin] + S-adenosyl-L-methionine = glycin-2-yl radical-[formate C-acetyltransferase] + semiquinone [flavodoxin] + 5'-deoxyadenosine + L-methionine + H(+)</text>
        <dbReference type="Rhea" id="RHEA:19225"/>
        <dbReference type="Rhea" id="RHEA-COMP:10622"/>
        <dbReference type="Rhea" id="RHEA-COMP:12190"/>
        <dbReference type="Rhea" id="RHEA-COMP:12191"/>
        <dbReference type="Rhea" id="RHEA-COMP:14480"/>
        <dbReference type="ChEBI" id="CHEBI:15378"/>
        <dbReference type="ChEBI" id="CHEBI:17319"/>
        <dbReference type="ChEBI" id="CHEBI:29947"/>
        <dbReference type="ChEBI" id="CHEBI:32722"/>
        <dbReference type="ChEBI" id="CHEBI:57618"/>
        <dbReference type="ChEBI" id="CHEBI:57844"/>
        <dbReference type="ChEBI" id="CHEBI:59789"/>
        <dbReference type="ChEBI" id="CHEBI:140311"/>
        <dbReference type="EC" id="1.97.1.4"/>
    </reaction>
</comment>
<dbReference type="EC" id="1.97.1.4" evidence="10"/>
<dbReference type="CDD" id="cd01335">
    <property type="entry name" value="Radical_SAM"/>
    <property type="match status" value="1"/>
</dbReference>
<gene>
    <name evidence="12" type="primary">pflA_1</name>
    <name evidence="13" type="ORF">BEI59_19515</name>
    <name evidence="12" type="ORF">BEI61_00057</name>
    <name evidence="14" type="ORF">BEI63_03900</name>
</gene>
<evidence type="ECO:0000313" key="15">
    <source>
        <dbReference type="Proteomes" id="UP000094067"/>
    </source>
</evidence>
<dbReference type="SFLD" id="SFLDS00029">
    <property type="entry name" value="Radical_SAM"/>
    <property type="match status" value="1"/>
</dbReference>
<dbReference type="Pfam" id="PF04055">
    <property type="entry name" value="Radical_SAM"/>
    <property type="match status" value="1"/>
</dbReference>
<evidence type="ECO:0000256" key="7">
    <source>
        <dbReference type="ARBA" id="ARBA00023002"/>
    </source>
</evidence>
<comment type="similarity">
    <text evidence="2 10">Belongs to the organic radical-activating enzymes family.</text>
</comment>
<dbReference type="EMBL" id="MEHA01000015">
    <property type="protein sequence ID" value="ODR48928.1"/>
    <property type="molecule type" value="Genomic_DNA"/>
</dbReference>
<evidence type="ECO:0000259" key="11">
    <source>
        <dbReference type="PROSITE" id="PS51918"/>
    </source>
</evidence>
<dbReference type="GO" id="GO:0043365">
    <property type="term" value="F:[formate-C-acetyltransferase]-activating enzyme activity"/>
    <property type="evidence" value="ECO:0007669"/>
    <property type="project" value="UniProtKB-UniRule"/>
</dbReference>
<dbReference type="InterPro" id="IPR001989">
    <property type="entry name" value="Radical_activat_CS"/>
</dbReference>
<keyword evidence="9 10" id="KW-0411">Iron-sulfur</keyword>
<keyword evidence="12" id="KW-0456">Lyase</keyword>
<proteinExistence type="inferred from homology"/>
<accession>A0A1E3AI60</accession>
<dbReference type="GO" id="GO:0051539">
    <property type="term" value="F:4 iron, 4 sulfur cluster binding"/>
    <property type="evidence" value="ECO:0007669"/>
    <property type="project" value="UniProtKB-UniRule"/>
</dbReference>
<evidence type="ECO:0000256" key="10">
    <source>
        <dbReference type="RuleBase" id="RU362053"/>
    </source>
</evidence>
<dbReference type="InterPro" id="IPR007197">
    <property type="entry name" value="rSAM"/>
</dbReference>
<dbReference type="Proteomes" id="UP000094869">
    <property type="component" value="Unassembled WGS sequence"/>
</dbReference>
<dbReference type="NCBIfam" id="TIGR02493">
    <property type="entry name" value="PFLA"/>
    <property type="match status" value="1"/>
</dbReference>
<dbReference type="PROSITE" id="PS01087">
    <property type="entry name" value="RADICAL_ACTIVATING"/>
    <property type="match status" value="1"/>
</dbReference>